<gene>
    <name evidence="2" type="ORF">PENTCL1PPCAC_8064</name>
</gene>
<accession>A0AAV5SWZ9</accession>
<dbReference type="EMBL" id="BTSX01000002">
    <property type="protein sequence ID" value="GMS85889.1"/>
    <property type="molecule type" value="Genomic_DNA"/>
</dbReference>
<comment type="caution">
    <text evidence="2">The sequence shown here is derived from an EMBL/GenBank/DDBJ whole genome shotgun (WGS) entry which is preliminary data.</text>
</comment>
<evidence type="ECO:0000313" key="2">
    <source>
        <dbReference type="EMBL" id="GMS85889.1"/>
    </source>
</evidence>
<keyword evidence="3" id="KW-1185">Reference proteome</keyword>
<dbReference type="Proteomes" id="UP001432027">
    <property type="component" value="Unassembled WGS sequence"/>
</dbReference>
<name>A0AAV5SWZ9_9BILA</name>
<feature type="compositionally biased region" description="Basic and acidic residues" evidence="1">
    <location>
        <begin position="177"/>
        <end position="187"/>
    </location>
</feature>
<sequence>PRFFCPQAFRECAIGEDTVLHPMERIGPAPKETRVVSLTGPLAILARCDDHAKQISGCPWSALTSLLRFYDKDCRWLTFYRITDKIHRKLRLDYNAFDHAAPVSCQMCHARITSSNKLVAHLFSQGHKQKVADLGTSIDKDAFSYWSEAIDSSFDGSRCRCEYQMSFGESNSSPVFETEKPQEEAESKSAGSMSREEVVEISSSIQTTMLSQSAETREIFRPRFFCPQAFRLVVNKTSTALHEMNRVCSAYSTMINKTINPVLLSGRLAILARCDDPTKKLKEDAQVALKRLYKFNSCNQQKLCNETYSFFLTMRCNFDEFNHPSSVACELCEWPIPSPRSLLKHVSSAIHLNKMQQLGTSVNEKAYRYWNKIINQCFDVKDPPPVTVEKEWSVEEVQESLQPLECTNLSQSHALLSSQALLPLTVLCYSRSVQDPCENLEDFLTKMSEKFNALNNEKRASLEALELPSIFDQPVYCKVCRDSNSIYSPLILIAHITSKAHIEKACRFGGTASIEALAKWMNLLEN</sequence>
<organism evidence="2 3">
    <name type="scientific">Pristionchus entomophagus</name>
    <dbReference type="NCBI Taxonomy" id="358040"/>
    <lineage>
        <taxon>Eukaryota</taxon>
        <taxon>Metazoa</taxon>
        <taxon>Ecdysozoa</taxon>
        <taxon>Nematoda</taxon>
        <taxon>Chromadorea</taxon>
        <taxon>Rhabditida</taxon>
        <taxon>Rhabditina</taxon>
        <taxon>Diplogasteromorpha</taxon>
        <taxon>Diplogasteroidea</taxon>
        <taxon>Neodiplogasteridae</taxon>
        <taxon>Pristionchus</taxon>
    </lineage>
</organism>
<feature type="non-terminal residue" evidence="2">
    <location>
        <position position="1"/>
    </location>
</feature>
<dbReference type="PANTHER" id="PTHR36936">
    <property type="entry name" value="PROTEIN CBG25168"/>
    <property type="match status" value="1"/>
</dbReference>
<proteinExistence type="predicted"/>
<evidence type="ECO:0000313" key="3">
    <source>
        <dbReference type="Proteomes" id="UP001432027"/>
    </source>
</evidence>
<dbReference type="AlphaFoldDB" id="A0AAV5SWZ9"/>
<protein>
    <recommendedName>
        <fullName evidence="4">C2H2-type domain-containing protein</fullName>
    </recommendedName>
</protein>
<reference evidence="2" key="1">
    <citation type="submission" date="2023-10" db="EMBL/GenBank/DDBJ databases">
        <title>Genome assembly of Pristionchus species.</title>
        <authorList>
            <person name="Yoshida K."/>
            <person name="Sommer R.J."/>
        </authorList>
    </citation>
    <scope>NUCLEOTIDE SEQUENCE</scope>
    <source>
        <strain evidence="2">RS0144</strain>
    </source>
</reference>
<evidence type="ECO:0000256" key="1">
    <source>
        <dbReference type="SAM" id="MobiDB-lite"/>
    </source>
</evidence>
<dbReference type="PANTHER" id="PTHR36936:SF2">
    <property type="entry name" value="C2H2-TYPE DOMAIN-CONTAINING PROTEIN"/>
    <property type="match status" value="1"/>
</dbReference>
<evidence type="ECO:0008006" key="4">
    <source>
        <dbReference type="Google" id="ProtNLM"/>
    </source>
</evidence>
<feature type="region of interest" description="Disordered" evidence="1">
    <location>
        <begin position="169"/>
        <end position="193"/>
    </location>
</feature>